<dbReference type="InterPro" id="IPR018958">
    <property type="entry name" value="Knr4/Smi1-like_dom"/>
</dbReference>
<feature type="domain" description="Knr4/Smi1-like" evidence="1">
    <location>
        <begin position="36"/>
        <end position="150"/>
    </location>
</feature>
<dbReference type="OrthoDB" id="422217at2"/>
<organism evidence="2 3">
    <name type="scientific">Aliivibrio wodanis</name>
    <dbReference type="NCBI Taxonomy" id="80852"/>
    <lineage>
        <taxon>Bacteria</taxon>
        <taxon>Pseudomonadati</taxon>
        <taxon>Pseudomonadota</taxon>
        <taxon>Gammaproteobacteria</taxon>
        <taxon>Vibrionales</taxon>
        <taxon>Vibrionaceae</taxon>
        <taxon>Aliivibrio</taxon>
    </lineage>
</organism>
<protein>
    <recommendedName>
        <fullName evidence="1">Knr4/Smi1-like domain-containing protein</fullName>
    </recommendedName>
</protein>
<sequence length="168" mass="19796">MSIDWKLEISKLVYVKQVIADLDKQKLWPHHLPRVAASNEDVARLENKIQRKVPSEYSEFLKFANGWPGFYQHVDLFGTDDYFNEDLMAYADEIFEQTSFGNDRTEDLLVIATTRHDIDLFCLNLDSGEVLWFAGEEIERFENFDEFFLAMEDYNREEIEALKGENTH</sequence>
<dbReference type="Pfam" id="PF09346">
    <property type="entry name" value="SMI1_KNR4"/>
    <property type="match status" value="1"/>
</dbReference>
<reference evidence="3" key="1">
    <citation type="submission" date="2014-09" db="EMBL/GenBank/DDBJ databases">
        <authorList>
            <person name="Hjerde E."/>
        </authorList>
    </citation>
    <scope>NUCLEOTIDE SEQUENCE [LARGE SCALE GENOMIC DNA]</scope>
    <source>
        <strain evidence="3">06/09/139</strain>
    </source>
</reference>
<accession>A0A090I5T0</accession>
<dbReference type="Proteomes" id="UP000032427">
    <property type="component" value="Chromosome 2"/>
</dbReference>
<dbReference type="HOGENOM" id="CLU_1544519_0_0_6"/>
<gene>
    <name evidence="2" type="ORF">AWOD_II_0139</name>
</gene>
<proteinExistence type="predicted"/>
<dbReference type="SMART" id="SM00860">
    <property type="entry name" value="SMI1_KNR4"/>
    <property type="match status" value="1"/>
</dbReference>
<evidence type="ECO:0000313" key="2">
    <source>
        <dbReference type="EMBL" id="CED56791.1"/>
    </source>
</evidence>
<dbReference type="InterPro" id="IPR037883">
    <property type="entry name" value="Knr4/Smi1-like_sf"/>
</dbReference>
<dbReference type="SUPFAM" id="SSF160631">
    <property type="entry name" value="SMI1/KNR4-like"/>
    <property type="match status" value="1"/>
</dbReference>
<keyword evidence="3" id="KW-1185">Reference proteome</keyword>
<name>A0A090I5T0_9GAMM</name>
<evidence type="ECO:0000313" key="3">
    <source>
        <dbReference type="Proteomes" id="UP000032427"/>
    </source>
</evidence>
<dbReference type="GeneID" id="28542384"/>
<dbReference type="PATRIC" id="fig|80852.17.peg.2883"/>
<evidence type="ECO:0000259" key="1">
    <source>
        <dbReference type="SMART" id="SM00860"/>
    </source>
</evidence>
<dbReference type="EMBL" id="LN554847">
    <property type="protein sequence ID" value="CED56791.1"/>
    <property type="molecule type" value="Genomic_DNA"/>
</dbReference>
<dbReference type="KEGG" id="awd:AWOD_II_0139"/>
<dbReference type="Gene3D" id="3.40.1580.10">
    <property type="entry name" value="SMI1/KNR4-like"/>
    <property type="match status" value="1"/>
</dbReference>
<dbReference type="AlphaFoldDB" id="A0A090I5T0"/>